<dbReference type="EMBL" id="CAJVPT010002028">
    <property type="protein sequence ID" value="CAG8473602.1"/>
    <property type="molecule type" value="Genomic_DNA"/>
</dbReference>
<evidence type="ECO:0000313" key="2">
    <source>
        <dbReference type="Proteomes" id="UP000789525"/>
    </source>
</evidence>
<keyword evidence="2" id="KW-1185">Reference proteome</keyword>
<proteinExistence type="predicted"/>
<organism evidence="1 2">
    <name type="scientific">Acaulospora colombiana</name>
    <dbReference type="NCBI Taxonomy" id="27376"/>
    <lineage>
        <taxon>Eukaryota</taxon>
        <taxon>Fungi</taxon>
        <taxon>Fungi incertae sedis</taxon>
        <taxon>Mucoromycota</taxon>
        <taxon>Glomeromycotina</taxon>
        <taxon>Glomeromycetes</taxon>
        <taxon>Diversisporales</taxon>
        <taxon>Acaulosporaceae</taxon>
        <taxon>Acaulospora</taxon>
    </lineage>
</organism>
<comment type="caution">
    <text evidence="1">The sequence shown here is derived from an EMBL/GenBank/DDBJ whole genome shotgun (WGS) entry which is preliminary data.</text>
</comment>
<gene>
    <name evidence="1" type="ORF">ACOLOM_LOCUS1699</name>
</gene>
<accession>A0ACA9KIG6</accession>
<sequence>MPSEYLRSEETTRSNSSLNGFELNNDTTTSEYICCGISGLLLTLSSISNYGVALALSIEFFTSLRLTNPAARQNSVTLSIMVLTSNHDMIFETIDTGGICNVASHGSNKIALFILRILPEYLPIYPSCILSVRKTASANPPTNPSRPSAQSHGNLKFKTCDSSECTRPHRSLVQSTRDPVQSPGDHEDVLLYLLPYRRKSELRIKSFPGFQWISVEKLECVTNVFEYGIVSGVFRMGERRTSVDFDIVNPSSYRSNSDNRVSPSASSCSLPPPVYKTYVSSDIRYHCSSSPNTNVTVISLDPRYRRLLKKPSPTSSFNSFDHENWTPLENTFANDRRRPTEDAIINNDLNVVSSLSRRSEKGRHDIAKNLEMHNGCRRGYNVENHDDNKHEQDNVMNMTHNGEYDDDESHPLRDVDETNHHYIPELVIAIPEKAKLPS</sequence>
<evidence type="ECO:0000313" key="1">
    <source>
        <dbReference type="EMBL" id="CAG8473602.1"/>
    </source>
</evidence>
<protein>
    <submittedName>
        <fullName evidence="1">1648_t:CDS:1</fullName>
    </submittedName>
</protein>
<name>A0ACA9KIG6_9GLOM</name>
<dbReference type="Proteomes" id="UP000789525">
    <property type="component" value="Unassembled WGS sequence"/>
</dbReference>
<reference evidence="1" key="1">
    <citation type="submission" date="2021-06" db="EMBL/GenBank/DDBJ databases">
        <authorList>
            <person name="Kallberg Y."/>
            <person name="Tangrot J."/>
            <person name="Rosling A."/>
        </authorList>
    </citation>
    <scope>NUCLEOTIDE SEQUENCE</scope>
    <source>
        <strain evidence="1">CL356</strain>
    </source>
</reference>